<sequence length="251" mass="28899">MSFIELDREIEHLERHLRYLWRVESALLESFVDLRVSRLVRKPALSKLVDNTQTKWDEDDSREAAKEFLDMWSDVQQPDAATWRGIGTWTDLWGSTKSELVKTKTVVPYEYIRPFMLEVNALMSHPLAPNYNPNLAEVVRGAMATVQRFLMPFSDDASTPRHIGTLVDALGAQLTDLYKVRNKFRRDFRESALVVQVLGSIQAWRDVCAAEALEKSRKLRCQETGLDVLDGAPGGVYEFMARWSERFQSSR</sequence>
<keyword evidence="2" id="KW-1185">Reference proteome</keyword>
<evidence type="ECO:0000313" key="2">
    <source>
        <dbReference type="Proteomes" id="UP001270362"/>
    </source>
</evidence>
<dbReference type="EMBL" id="JAULSO010000003">
    <property type="protein sequence ID" value="KAK3684998.1"/>
    <property type="molecule type" value="Genomic_DNA"/>
</dbReference>
<name>A0AAE0X4U7_9PEZI</name>
<reference evidence="1" key="2">
    <citation type="submission" date="2023-06" db="EMBL/GenBank/DDBJ databases">
        <authorList>
            <consortium name="Lawrence Berkeley National Laboratory"/>
            <person name="Haridas S."/>
            <person name="Hensen N."/>
            <person name="Bonometti L."/>
            <person name="Westerberg I."/>
            <person name="Brannstrom I.O."/>
            <person name="Guillou S."/>
            <person name="Cros-Aarteil S."/>
            <person name="Calhoun S."/>
            <person name="Kuo A."/>
            <person name="Mondo S."/>
            <person name="Pangilinan J."/>
            <person name="Riley R."/>
            <person name="Labutti K."/>
            <person name="Andreopoulos B."/>
            <person name="Lipzen A."/>
            <person name="Chen C."/>
            <person name="Yanf M."/>
            <person name="Daum C."/>
            <person name="Ng V."/>
            <person name="Clum A."/>
            <person name="Steindorff A."/>
            <person name="Ohm R."/>
            <person name="Martin F."/>
            <person name="Silar P."/>
            <person name="Natvig D."/>
            <person name="Lalanne C."/>
            <person name="Gautier V."/>
            <person name="Ament-Velasquez S.L."/>
            <person name="Kruys A."/>
            <person name="Hutchinson M.I."/>
            <person name="Powell A.J."/>
            <person name="Barry K."/>
            <person name="Miller A.N."/>
            <person name="Grigoriev I.V."/>
            <person name="Debuchy R."/>
            <person name="Gladieux P."/>
            <person name="Thoren M.H."/>
            <person name="Johannesson H."/>
        </authorList>
    </citation>
    <scope>NUCLEOTIDE SEQUENCE</scope>
    <source>
        <strain evidence="1">CBS 314.62</strain>
    </source>
</reference>
<organism evidence="1 2">
    <name type="scientific">Podospora appendiculata</name>
    <dbReference type="NCBI Taxonomy" id="314037"/>
    <lineage>
        <taxon>Eukaryota</taxon>
        <taxon>Fungi</taxon>
        <taxon>Dikarya</taxon>
        <taxon>Ascomycota</taxon>
        <taxon>Pezizomycotina</taxon>
        <taxon>Sordariomycetes</taxon>
        <taxon>Sordariomycetidae</taxon>
        <taxon>Sordariales</taxon>
        <taxon>Podosporaceae</taxon>
        <taxon>Podospora</taxon>
    </lineage>
</organism>
<comment type="caution">
    <text evidence="1">The sequence shown here is derived from an EMBL/GenBank/DDBJ whole genome shotgun (WGS) entry which is preliminary data.</text>
</comment>
<reference evidence="1" key="1">
    <citation type="journal article" date="2023" name="Mol. Phylogenet. Evol.">
        <title>Genome-scale phylogeny and comparative genomics of the fungal order Sordariales.</title>
        <authorList>
            <person name="Hensen N."/>
            <person name="Bonometti L."/>
            <person name="Westerberg I."/>
            <person name="Brannstrom I.O."/>
            <person name="Guillou S."/>
            <person name="Cros-Aarteil S."/>
            <person name="Calhoun S."/>
            <person name="Haridas S."/>
            <person name="Kuo A."/>
            <person name="Mondo S."/>
            <person name="Pangilinan J."/>
            <person name="Riley R."/>
            <person name="LaButti K."/>
            <person name="Andreopoulos B."/>
            <person name="Lipzen A."/>
            <person name="Chen C."/>
            <person name="Yan M."/>
            <person name="Daum C."/>
            <person name="Ng V."/>
            <person name="Clum A."/>
            <person name="Steindorff A."/>
            <person name="Ohm R.A."/>
            <person name="Martin F."/>
            <person name="Silar P."/>
            <person name="Natvig D.O."/>
            <person name="Lalanne C."/>
            <person name="Gautier V."/>
            <person name="Ament-Velasquez S.L."/>
            <person name="Kruys A."/>
            <person name="Hutchinson M.I."/>
            <person name="Powell A.J."/>
            <person name="Barry K."/>
            <person name="Miller A.N."/>
            <person name="Grigoriev I.V."/>
            <person name="Debuchy R."/>
            <person name="Gladieux P."/>
            <person name="Hiltunen Thoren M."/>
            <person name="Johannesson H."/>
        </authorList>
    </citation>
    <scope>NUCLEOTIDE SEQUENCE</scope>
    <source>
        <strain evidence="1">CBS 314.62</strain>
    </source>
</reference>
<gene>
    <name evidence="1" type="ORF">B0T22DRAFT_464700</name>
</gene>
<evidence type="ECO:0000313" key="1">
    <source>
        <dbReference type="EMBL" id="KAK3684998.1"/>
    </source>
</evidence>
<accession>A0AAE0X4U7</accession>
<dbReference type="Proteomes" id="UP001270362">
    <property type="component" value="Unassembled WGS sequence"/>
</dbReference>
<protein>
    <submittedName>
        <fullName evidence="1">Uncharacterized protein</fullName>
    </submittedName>
</protein>
<dbReference type="AlphaFoldDB" id="A0AAE0X4U7"/>
<proteinExistence type="predicted"/>